<organism evidence="1 2">
    <name type="scientific">Caerostris extrusa</name>
    <name type="common">Bark spider</name>
    <name type="synonym">Caerostris bankana</name>
    <dbReference type="NCBI Taxonomy" id="172846"/>
    <lineage>
        <taxon>Eukaryota</taxon>
        <taxon>Metazoa</taxon>
        <taxon>Ecdysozoa</taxon>
        <taxon>Arthropoda</taxon>
        <taxon>Chelicerata</taxon>
        <taxon>Arachnida</taxon>
        <taxon>Araneae</taxon>
        <taxon>Araneomorphae</taxon>
        <taxon>Entelegynae</taxon>
        <taxon>Araneoidea</taxon>
        <taxon>Araneidae</taxon>
        <taxon>Caerostris</taxon>
    </lineage>
</organism>
<reference evidence="1 2" key="1">
    <citation type="submission" date="2021-06" db="EMBL/GenBank/DDBJ databases">
        <title>Caerostris extrusa draft genome.</title>
        <authorList>
            <person name="Kono N."/>
            <person name="Arakawa K."/>
        </authorList>
    </citation>
    <scope>NUCLEOTIDE SEQUENCE [LARGE SCALE GENOMIC DNA]</scope>
</reference>
<accession>A0AAV4N736</accession>
<proteinExistence type="predicted"/>
<dbReference type="EMBL" id="BPLR01003045">
    <property type="protein sequence ID" value="GIX80559.1"/>
    <property type="molecule type" value="Genomic_DNA"/>
</dbReference>
<sequence>MKLIDGALERIEGIIQRNKEDECVIPSPCLKQTAITRKVGKKVLAKNSSGNDEPKASRDCKGIRDKSVVLTLC</sequence>
<name>A0AAV4N736_CAEEX</name>
<dbReference type="AlphaFoldDB" id="A0AAV4N736"/>
<comment type="caution">
    <text evidence="1">The sequence shown here is derived from an EMBL/GenBank/DDBJ whole genome shotgun (WGS) entry which is preliminary data.</text>
</comment>
<keyword evidence="2" id="KW-1185">Reference proteome</keyword>
<protein>
    <submittedName>
        <fullName evidence="1">Uncharacterized protein</fullName>
    </submittedName>
</protein>
<evidence type="ECO:0000313" key="2">
    <source>
        <dbReference type="Proteomes" id="UP001054945"/>
    </source>
</evidence>
<evidence type="ECO:0000313" key="1">
    <source>
        <dbReference type="EMBL" id="GIX80559.1"/>
    </source>
</evidence>
<dbReference type="Proteomes" id="UP001054945">
    <property type="component" value="Unassembled WGS sequence"/>
</dbReference>
<gene>
    <name evidence="1" type="ORF">CEXT_578911</name>
</gene>